<dbReference type="EMBL" id="JACHGJ010000003">
    <property type="protein sequence ID" value="MBB6480473.1"/>
    <property type="molecule type" value="Genomic_DNA"/>
</dbReference>
<dbReference type="Gene3D" id="1.10.10.410">
    <property type="match status" value="1"/>
</dbReference>
<dbReference type="Pfam" id="PF02637">
    <property type="entry name" value="GatB_Yqey"/>
    <property type="match status" value="1"/>
</dbReference>
<evidence type="ECO:0000256" key="3">
    <source>
        <dbReference type="ARBA" id="ARBA00016923"/>
    </source>
</evidence>
<proteinExistence type="inferred from homology"/>
<dbReference type="InterPro" id="IPR006075">
    <property type="entry name" value="Asn/Gln-tRNA_Trfase_suB/E_cat"/>
</dbReference>
<evidence type="ECO:0000256" key="7">
    <source>
        <dbReference type="ARBA" id="ARBA00022917"/>
    </source>
</evidence>
<dbReference type="SMART" id="SM00845">
    <property type="entry name" value="GatB_Yqey"/>
    <property type="match status" value="1"/>
</dbReference>
<keyword evidence="14" id="KW-0808">Transferase</keyword>
<feature type="compositionally biased region" description="Basic and acidic residues" evidence="12">
    <location>
        <begin position="259"/>
        <end position="271"/>
    </location>
</feature>
<keyword evidence="4 11" id="KW-0436">Ligase</keyword>
<dbReference type="InterPro" id="IPR004413">
    <property type="entry name" value="GatB"/>
</dbReference>
<evidence type="ECO:0000256" key="8">
    <source>
        <dbReference type="ARBA" id="ARBA00024799"/>
    </source>
</evidence>
<evidence type="ECO:0000256" key="5">
    <source>
        <dbReference type="ARBA" id="ARBA00022741"/>
    </source>
</evidence>
<accession>A0A841R995</accession>
<comment type="subunit">
    <text evidence="2 11">Heterotrimer of A, B and C subunits.</text>
</comment>
<dbReference type="NCBIfam" id="NF004014">
    <property type="entry name" value="PRK05477.1-4"/>
    <property type="match status" value="1"/>
</dbReference>
<keyword evidence="6 11" id="KW-0067">ATP-binding</keyword>
<protein>
    <recommendedName>
        <fullName evidence="3 11">Aspartyl/glutamyl-tRNA(Asn/Gln) amidotransferase subunit B</fullName>
        <shortName evidence="11">Asp/Glu-ADT subunit B</shortName>
        <ecNumber evidence="11">6.3.5.-</ecNumber>
    </recommendedName>
</protein>
<dbReference type="InterPro" id="IPR018027">
    <property type="entry name" value="Asn/Gln_amidotransferase"/>
</dbReference>
<evidence type="ECO:0000256" key="4">
    <source>
        <dbReference type="ARBA" id="ARBA00022598"/>
    </source>
</evidence>
<evidence type="ECO:0000313" key="15">
    <source>
        <dbReference type="Proteomes" id="UP000587760"/>
    </source>
</evidence>
<dbReference type="EC" id="6.3.5.-" evidence="11"/>
<sequence length="476" mass="53293">MKYQSFVGLEIHIQLITETKVFCSCPNNFGDEPNTNVCPVCMGYPGALPSLNEEAVFKALKVSRALNCHINEKAVFERKNYFYPDMPKNYQISQFEFPFGINGYFDLELDDGSVKRIRIHDVHLEEDAGKMIHDAYQSRLDYNRAGTPLLEIVTEPDLLDGREAELFVQQFRQLVRYLEVTDGNMEEGSLRCDANTSINLPGKGLGTKTEVKNLNSSRFVNKALTYEIKRHAKVLDKGDSIVQETRLWDEGSSTTRSMRSKEDSHDYRYFPEPDLPPFRPGAALMARVEEAMIELPNERKKRYEAELNLTADQAAFITAEKNTADWFEAVLAAGADASQAAGWLSGDIQKVLNKEGAAIDQSPFTPERIKELFDLINSNRISNNIGKDVLQAVFDEDKDPSVIVKEKGLEQVSDTGAVEKVVEEVLAAHPAVVDAIRAGEDKQIGFLMGQLMKATGGKVNPQLAREMIENKIKGSE</sequence>
<dbReference type="Gene3D" id="1.10.150.380">
    <property type="entry name" value="GatB domain, N-terminal subdomain"/>
    <property type="match status" value="1"/>
</dbReference>
<evidence type="ECO:0000256" key="9">
    <source>
        <dbReference type="ARBA" id="ARBA00047380"/>
    </source>
</evidence>
<dbReference type="GO" id="GO:0005524">
    <property type="term" value="F:ATP binding"/>
    <property type="evidence" value="ECO:0007669"/>
    <property type="project" value="UniProtKB-KW"/>
</dbReference>
<comment type="caution">
    <text evidence="14">The sequence shown here is derived from an EMBL/GenBank/DDBJ whole genome shotgun (WGS) entry which is preliminary data.</text>
</comment>
<keyword evidence="5 11" id="KW-0547">Nucleotide-binding</keyword>
<comment type="catalytic activity">
    <reaction evidence="9 11">
        <text>L-aspartyl-tRNA(Asn) + L-glutamine + ATP + H2O = L-asparaginyl-tRNA(Asn) + L-glutamate + ADP + phosphate + 2 H(+)</text>
        <dbReference type="Rhea" id="RHEA:14513"/>
        <dbReference type="Rhea" id="RHEA-COMP:9674"/>
        <dbReference type="Rhea" id="RHEA-COMP:9677"/>
        <dbReference type="ChEBI" id="CHEBI:15377"/>
        <dbReference type="ChEBI" id="CHEBI:15378"/>
        <dbReference type="ChEBI" id="CHEBI:29985"/>
        <dbReference type="ChEBI" id="CHEBI:30616"/>
        <dbReference type="ChEBI" id="CHEBI:43474"/>
        <dbReference type="ChEBI" id="CHEBI:58359"/>
        <dbReference type="ChEBI" id="CHEBI:78515"/>
        <dbReference type="ChEBI" id="CHEBI:78516"/>
        <dbReference type="ChEBI" id="CHEBI:456216"/>
    </reaction>
</comment>
<name>A0A841R995_9SPIO</name>
<evidence type="ECO:0000256" key="11">
    <source>
        <dbReference type="HAMAP-Rule" id="MF_00121"/>
    </source>
</evidence>
<evidence type="ECO:0000256" key="2">
    <source>
        <dbReference type="ARBA" id="ARBA00011123"/>
    </source>
</evidence>
<dbReference type="InterPro" id="IPR042114">
    <property type="entry name" value="GatB_C_1"/>
</dbReference>
<dbReference type="InterPro" id="IPR014746">
    <property type="entry name" value="Gln_synth/guanido_kin_cat_dom"/>
</dbReference>
<evidence type="ECO:0000259" key="13">
    <source>
        <dbReference type="SMART" id="SM00845"/>
    </source>
</evidence>
<evidence type="ECO:0000313" key="14">
    <source>
        <dbReference type="EMBL" id="MBB6480473.1"/>
    </source>
</evidence>
<comment type="function">
    <text evidence="8 11">Allows the formation of correctly charged Asn-tRNA(Asn) or Gln-tRNA(Gln) through the transamidation of misacylated Asp-tRNA(Asn) or Glu-tRNA(Gln) in organisms which lack either or both of asparaginyl-tRNA or glutaminyl-tRNA synthetases. The reaction takes place in the presence of glutamine and ATP through an activated phospho-Asp-tRNA(Asn) or phospho-Glu-tRNA(Gln).</text>
</comment>
<comment type="catalytic activity">
    <reaction evidence="10 11">
        <text>L-glutamyl-tRNA(Gln) + L-glutamine + ATP + H2O = L-glutaminyl-tRNA(Gln) + L-glutamate + ADP + phosphate + H(+)</text>
        <dbReference type="Rhea" id="RHEA:17521"/>
        <dbReference type="Rhea" id="RHEA-COMP:9681"/>
        <dbReference type="Rhea" id="RHEA-COMP:9684"/>
        <dbReference type="ChEBI" id="CHEBI:15377"/>
        <dbReference type="ChEBI" id="CHEBI:15378"/>
        <dbReference type="ChEBI" id="CHEBI:29985"/>
        <dbReference type="ChEBI" id="CHEBI:30616"/>
        <dbReference type="ChEBI" id="CHEBI:43474"/>
        <dbReference type="ChEBI" id="CHEBI:58359"/>
        <dbReference type="ChEBI" id="CHEBI:78520"/>
        <dbReference type="ChEBI" id="CHEBI:78521"/>
        <dbReference type="ChEBI" id="CHEBI:456216"/>
    </reaction>
</comment>
<gene>
    <name evidence="11" type="primary">gatB</name>
    <name evidence="14" type="ORF">HNR50_002136</name>
</gene>
<evidence type="ECO:0000256" key="6">
    <source>
        <dbReference type="ARBA" id="ARBA00022840"/>
    </source>
</evidence>
<dbReference type="GO" id="GO:0006412">
    <property type="term" value="P:translation"/>
    <property type="evidence" value="ECO:0007669"/>
    <property type="project" value="UniProtKB-UniRule"/>
</dbReference>
<evidence type="ECO:0000256" key="10">
    <source>
        <dbReference type="ARBA" id="ARBA00047913"/>
    </source>
</evidence>
<dbReference type="SUPFAM" id="SSF89095">
    <property type="entry name" value="GatB/YqeY motif"/>
    <property type="match status" value="1"/>
</dbReference>
<organism evidence="14 15">
    <name type="scientific">Spirochaeta isovalerica</name>
    <dbReference type="NCBI Taxonomy" id="150"/>
    <lineage>
        <taxon>Bacteria</taxon>
        <taxon>Pseudomonadati</taxon>
        <taxon>Spirochaetota</taxon>
        <taxon>Spirochaetia</taxon>
        <taxon>Spirochaetales</taxon>
        <taxon>Spirochaetaceae</taxon>
        <taxon>Spirochaeta</taxon>
    </lineage>
</organism>
<dbReference type="HAMAP" id="MF_00121">
    <property type="entry name" value="GatB"/>
    <property type="match status" value="1"/>
</dbReference>
<dbReference type="InterPro" id="IPR017959">
    <property type="entry name" value="Asn/Gln-tRNA_amidoTrfase_suB/E"/>
</dbReference>
<dbReference type="InterPro" id="IPR003789">
    <property type="entry name" value="Asn/Gln_tRNA_amidoTrase-B-like"/>
</dbReference>
<dbReference type="RefSeq" id="WP_184746733.1">
    <property type="nucleotide sequence ID" value="NZ_JACHGJ010000003.1"/>
</dbReference>
<dbReference type="GO" id="GO:0050567">
    <property type="term" value="F:glutaminyl-tRNA synthase (glutamine-hydrolyzing) activity"/>
    <property type="evidence" value="ECO:0007669"/>
    <property type="project" value="UniProtKB-UniRule"/>
</dbReference>
<dbReference type="InterPro" id="IPR023168">
    <property type="entry name" value="GatB_Yqey_C_2"/>
</dbReference>
<dbReference type="PROSITE" id="PS01234">
    <property type="entry name" value="GATB"/>
    <property type="match status" value="1"/>
</dbReference>
<dbReference type="NCBIfam" id="TIGR00133">
    <property type="entry name" value="gatB"/>
    <property type="match status" value="1"/>
</dbReference>
<dbReference type="GO" id="GO:0016740">
    <property type="term" value="F:transferase activity"/>
    <property type="evidence" value="ECO:0007669"/>
    <property type="project" value="UniProtKB-KW"/>
</dbReference>
<dbReference type="Pfam" id="PF02934">
    <property type="entry name" value="GatB_N"/>
    <property type="match status" value="1"/>
</dbReference>
<dbReference type="Proteomes" id="UP000587760">
    <property type="component" value="Unassembled WGS sequence"/>
</dbReference>
<dbReference type="PANTHER" id="PTHR11659">
    <property type="entry name" value="GLUTAMYL-TRNA GLN AMIDOTRANSFERASE SUBUNIT B MITOCHONDRIAL AND PROKARYOTIC PET112-RELATED"/>
    <property type="match status" value="1"/>
</dbReference>
<evidence type="ECO:0000256" key="12">
    <source>
        <dbReference type="SAM" id="MobiDB-lite"/>
    </source>
</evidence>
<keyword evidence="15" id="KW-1185">Reference proteome</keyword>
<dbReference type="AlphaFoldDB" id="A0A841R995"/>
<evidence type="ECO:0000256" key="1">
    <source>
        <dbReference type="ARBA" id="ARBA00005306"/>
    </source>
</evidence>
<feature type="domain" description="Asn/Gln amidotransferase" evidence="13">
    <location>
        <begin position="325"/>
        <end position="472"/>
    </location>
</feature>
<feature type="region of interest" description="Disordered" evidence="12">
    <location>
        <begin position="252"/>
        <end position="273"/>
    </location>
</feature>
<comment type="similarity">
    <text evidence="1 11">Belongs to the GatB/GatE family. GatB subfamily.</text>
</comment>
<dbReference type="SUPFAM" id="SSF55931">
    <property type="entry name" value="Glutamine synthetase/guanido kinase"/>
    <property type="match status" value="1"/>
</dbReference>
<keyword evidence="7 11" id="KW-0648">Protein biosynthesis</keyword>
<reference evidence="14 15" key="1">
    <citation type="submission" date="2020-08" db="EMBL/GenBank/DDBJ databases">
        <title>Genomic Encyclopedia of Type Strains, Phase IV (KMG-IV): sequencing the most valuable type-strain genomes for metagenomic binning, comparative biology and taxonomic classification.</title>
        <authorList>
            <person name="Goeker M."/>
        </authorList>
    </citation>
    <scope>NUCLEOTIDE SEQUENCE [LARGE SCALE GENOMIC DNA]</scope>
    <source>
        <strain evidence="14 15">DSM 2461</strain>
    </source>
</reference>
<dbReference type="NCBIfam" id="NF004012">
    <property type="entry name" value="PRK05477.1-2"/>
    <property type="match status" value="1"/>
</dbReference>
<dbReference type="InterPro" id="IPR017958">
    <property type="entry name" value="Gln-tRNA_amidoTrfase_suB_CS"/>
</dbReference>
<dbReference type="FunFam" id="1.10.10.410:FF:000001">
    <property type="entry name" value="Aspartyl/glutamyl-tRNA(Asn/Gln) amidotransferase subunit B"/>
    <property type="match status" value="1"/>
</dbReference>